<keyword evidence="5 16" id="KW-0444">Lipid biosynthesis</keyword>
<dbReference type="EC" id="4.2.1.134" evidence="4 16"/>
<feature type="domain" description="CS" evidence="17">
    <location>
        <begin position="3"/>
        <end position="93"/>
    </location>
</feature>
<comment type="function">
    <text evidence="16">Catalyzes the third of the four reactions of the long-chain fatty acids elongation cycle. This endoplasmic reticulum-bound enzymatic process, allows the addition of two carbons to the chain of long- and very long-chain fatty acids/VLCFAs per cycle. This enzyme catalyzes the dehydration of the 3-hydroxyacyl-CoA intermediate into trans-2,3-enoyl-CoA, within each cycle of fatty acid elongation. Thereby, it participates to the production of VLCFAs of different chain lengths that are involved in multiple biological processes as precursors of membrane lipids and lipid mediators.</text>
</comment>
<keyword evidence="7 16" id="KW-0256">Endoplasmic reticulum</keyword>
<name>A0A9N9XKY9_PHYSR</name>
<keyword evidence="14 16" id="KW-0456">Lyase</keyword>
<evidence type="ECO:0000256" key="4">
    <source>
        <dbReference type="ARBA" id="ARBA00013122"/>
    </source>
</evidence>
<dbReference type="FunFam" id="2.60.40.790:FF:000013">
    <property type="entry name" value="Very-long-chain (3R)-3-hydroxyacyl-CoA dehydratase"/>
    <property type="match status" value="1"/>
</dbReference>
<evidence type="ECO:0000256" key="12">
    <source>
        <dbReference type="ARBA" id="ARBA00023136"/>
    </source>
</evidence>
<keyword evidence="9 16" id="KW-1133">Transmembrane helix</keyword>
<keyword evidence="8 16" id="KW-0276">Fatty acid metabolism</keyword>
<evidence type="ECO:0000313" key="19">
    <source>
        <dbReference type="Proteomes" id="UP001153712"/>
    </source>
</evidence>
<evidence type="ECO:0000256" key="13">
    <source>
        <dbReference type="ARBA" id="ARBA00023160"/>
    </source>
</evidence>
<keyword evidence="10" id="KW-0175">Coiled coil</keyword>
<evidence type="ECO:0000256" key="15">
    <source>
        <dbReference type="ARBA" id="ARBA00025733"/>
    </source>
</evidence>
<evidence type="ECO:0000256" key="10">
    <source>
        <dbReference type="ARBA" id="ARBA00023054"/>
    </source>
</evidence>
<evidence type="ECO:0000256" key="6">
    <source>
        <dbReference type="ARBA" id="ARBA00022692"/>
    </source>
</evidence>
<keyword evidence="11 16" id="KW-0443">Lipid metabolism</keyword>
<keyword evidence="13 16" id="KW-0275">Fatty acid biosynthesis</keyword>
<comment type="similarity">
    <text evidence="3 16">Belongs to the very long-chain fatty acids dehydratase HACD family.</text>
</comment>
<evidence type="ECO:0000256" key="2">
    <source>
        <dbReference type="ARBA" id="ARBA00005194"/>
    </source>
</evidence>
<comment type="pathway">
    <text evidence="2 16">Lipid metabolism; fatty acid biosynthesis.</text>
</comment>
<evidence type="ECO:0000256" key="5">
    <source>
        <dbReference type="ARBA" id="ARBA00022516"/>
    </source>
</evidence>
<dbReference type="AlphaFoldDB" id="A0A9N9XKY9"/>
<comment type="catalytic activity">
    <reaction evidence="16">
        <text>a very-long-chain (3R)-3-hydroxyacyl-CoA = a very-long-chain (2E)-enoyl-CoA + H2O</text>
        <dbReference type="Rhea" id="RHEA:45812"/>
        <dbReference type="ChEBI" id="CHEBI:15377"/>
        <dbReference type="ChEBI" id="CHEBI:83728"/>
        <dbReference type="ChEBI" id="CHEBI:85440"/>
        <dbReference type="EC" id="4.2.1.134"/>
    </reaction>
</comment>
<dbReference type="GO" id="GO:0005789">
    <property type="term" value="C:endoplasmic reticulum membrane"/>
    <property type="evidence" value="ECO:0007669"/>
    <property type="project" value="UniProtKB-SubCell"/>
</dbReference>
<dbReference type="PROSITE" id="PS51203">
    <property type="entry name" value="CS"/>
    <property type="match status" value="1"/>
</dbReference>
<dbReference type="GO" id="GO:0030148">
    <property type="term" value="P:sphingolipid biosynthetic process"/>
    <property type="evidence" value="ECO:0007669"/>
    <property type="project" value="TreeGrafter"/>
</dbReference>
<dbReference type="PANTHER" id="PTHR11035:SF35">
    <property type="entry name" value="VERY-LONG-CHAIN (3R)-3-HYDROXYACYL-COA DEHYDRATASE"/>
    <property type="match status" value="1"/>
</dbReference>
<dbReference type="CDD" id="cd06465">
    <property type="entry name" value="p23_hB-ind1_like"/>
    <property type="match status" value="1"/>
</dbReference>
<dbReference type="SUPFAM" id="SSF49764">
    <property type="entry name" value="HSP20-like chaperones"/>
    <property type="match status" value="1"/>
</dbReference>
<dbReference type="InterPro" id="IPR007482">
    <property type="entry name" value="Tyr_Pase-like_PTPLA"/>
</dbReference>
<feature type="transmembrane region" description="Helical" evidence="16">
    <location>
        <begin position="150"/>
        <end position="173"/>
    </location>
</feature>
<evidence type="ECO:0000256" key="11">
    <source>
        <dbReference type="ARBA" id="ARBA00023098"/>
    </source>
</evidence>
<dbReference type="GO" id="GO:0042761">
    <property type="term" value="P:very long-chain fatty acid biosynthetic process"/>
    <property type="evidence" value="ECO:0007669"/>
    <property type="project" value="TreeGrafter"/>
</dbReference>
<evidence type="ECO:0000313" key="18">
    <source>
        <dbReference type="EMBL" id="CAG9856531.1"/>
    </source>
</evidence>
<dbReference type="Proteomes" id="UP001153712">
    <property type="component" value="Chromosome 12"/>
</dbReference>
<keyword evidence="12 16" id="KW-0472">Membrane</keyword>
<feature type="transmembrane region" description="Helical" evidence="16">
    <location>
        <begin position="322"/>
        <end position="344"/>
    </location>
</feature>
<keyword evidence="6 16" id="KW-0812">Transmembrane</keyword>
<organism evidence="18 19">
    <name type="scientific">Phyllotreta striolata</name>
    <name type="common">Striped flea beetle</name>
    <name type="synonym">Crioceris striolata</name>
    <dbReference type="NCBI Taxonomy" id="444603"/>
    <lineage>
        <taxon>Eukaryota</taxon>
        <taxon>Metazoa</taxon>
        <taxon>Ecdysozoa</taxon>
        <taxon>Arthropoda</taxon>
        <taxon>Hexapoda</taxon>
        <taxon>Insecta</taxon>
        <taxon>Pterygota</taxon>
        <taxon>Neoptera</taxon>
        <taxon>Endopterygota</taxon>
        <taxon>Coleoptera</taxon>
        <taxon>Polyphaga</taxon>
        <taxon>Cucujiformia</taxon>
        <taxon>Chrysomeloidea</taxon>
        <taxon>Chrysomelidae</taxon>
        <taxon>Galerucinae</taxon>
        <taxon>Alticini</taxon>
        <taxon>Phyllotreta</taxon>
    </lineage>
</organism>
<dbReference type="InterPro" id="IPR008978">
    <property type="entry name" value="HSP20-like_chaperone"/>
</dbReference>
<dbReference type="OrthoDB" id="2157530at2759"/>
<comment type="subcellular location">
    <subcellularLocation>
        <location evidence="1 16">Endoplasmic reticulum membrane</location>
        <topology evidence="1 16">Multi-pass membrane protein</topology>
    </subcellularLocation>
</comment>
<sequence>MTVLSPFVYWAQNDKNIFLKVDLKDVKAPEIILETRKLHFQTEGVGAQGLRKYEFSIDFHKDLDQHTKSTKITDHKVDIMFLKAEPGWWPRLTAQPQKPAWLKVDFDKWQSEEDVEDEKRDIKEDYPDLYEQLQKQEIGYKKEDIKKVYLTFYNLFMYVGFMYIAAILCLRYAREGDDFFPKVYESVGPAMCFMQLLQGLEILHPMFGYVKGGVLMPFLQIIGRLFVLIVNLDNEPRIQVMPLTFYLFLTWTAIEIIRYPYYMSQLYKKENKILTWIRYTAWIVLYPIGFTCETVILFRNLIFVEQSGKWSFPLPNSLNFAFHYATFLRIYLLFFTIPGMYTLMTHMRKARQQKLGNKIKKYL</sequence>
<proteinExistence type="inferred from homology"/>
<dbReference type="GO" id="GO:0102158">
    <property type="term" value="F:very-long-chain (3R)-3-hydroxyacyl-CoA dehydratase activity"/>
    <property type="evidence" value="ECO:0007669"/>
    <property type="project" value="UniProtKB-EC"/>
</dbReference>
<keyword evidence="19" id="KW-1185">Reference proteome</keyword>
<accession>A0A9N9XKY9</accession>
<dbReference type="EMBL" id="OU900105">
    <property type="protein sequence ID" value="CAG9856531.1"/>
    <property type="molecule type" value="Genomic_DNA"/>
</dbReference>
<dbReference type="PANTHER" id="PTHR11035">
    <property type="entry name" value="VERY-LONG-CHAIN (3R)-3-HYDROXYACYL-COA DEHYDRATASE"/>
    <property type="match status" value="1"/>
</dbReference>
<dbReference type="Gene3D" id="2.60.40.790">
    <property type="match status" value="1"/>
</dbReference>
<evidence type="ECO:0000256" key="3">
    <source>
        <dbReference type="ARBA" id="ARBA00007811"/>
    </source>
</evidence>
<evidence type="ECO:0000256" key="7">
    <source>
        <dbReference type="ARBA" id="ARBA00022824"/>
    </source>
</evidence>
<dbReference type="Pfam" id="PF04387">
    <property type="entry name" value="PTPLA"/>
    <property type="match status" value="1"/>
</dbReference>
<feature type="transmembrane region" description="Helical" evidence="16">
    <location>
        <begin position="209"/>
        <end position="231"/>
    </location>
</feature>
<feature type="transmembrane region" description="Helical" evidence="16">
    <location>
        <begin position="243"/>
        <end position="261"/>
    </location>
</feature>
<reference evidence="18" key="1">
    <citation type="submission" date="2022-01" db="EMBL/GenBank/DDBJ databases">
        <authorList>
            <person name="King R."/>
        </authorList>
    </citation>
    <scope>NUCLEOTIDE SEQUENCE</scope>
</reference>
<comment type="similarity">
    <text evidence="15">Belongs to the p23/wos2 family.</text>
</comment>
<evidence type="ECO:0000256" key="1">
    <source>
        <dbReference type="ARBA" id="ARBA00004477"/>
    </source>
</evidence>
<protein>
    <recommendedName>
        <fullName evidence="4 16">Very-long-chain (3R)-3-hydroxyacyl-CoA dehydratase</fullName>
        <ecNumber evidence="4 16">4.2.1.134</ecNumber>
    </recommendedName>
</protein>
<evidence type="ECO:0000256" key="8">
    <source>
        <dbReference type="ARBA" id="ARBA00022832"/>
    </source>
</evidence>
<dbReference type="GO" id="GO:0030497">
    <property type="term" value="P:fatty acid elongation"/>
    <property type="evidence" value="ECO:0007669"/>
    <property type="project" value="TreeGrafter"/>
</dbReference>
<dbReference type="InterPro" id="IPR007052">
    <property type="entry name" value="CS_dom"/>
</dbReference>
<gene>
    <name evidence="18" type="ORF">PHYEVI_LOCUS2952</name>
</gene>
<evidence type="ECO:0000256" key="16">
    <source>
        <dbReference type="RuleBase" id="RU363109"/>
    </source>
</evidence>
<evidence type="ECO:0000256" key="14">
    <source>
        <dbReference type="ARBA" id="ARBA00023239"/>
    </source>
</evidence>
<evidence type="ECO:0000256" key="9">
    <source>
        <dbReference type="ARBA" id="ARBA00022989"/>
    </source>
</evidence>
<evidence type="ECO:0000259" key="17">
    <source>
        <dbReference type="PROSITE" id="PS51203"/>
    </source>
</evidence>
<feature type="transmembrane region" description="Helical" evidence="16">
    <location>
        <begin position="282"/>
        <end position="302"/>
    </location>
</feature>